<gene>
    <name evidence="2" type="ORF">SAMN05444280_12110</name>
</gene>
<dbReference type="OrthoDB" id="1120882at2"/>
<dbReference type="RefSeq" id="WP_073170280.1">
    <property type="nucleotide sequence ID" value="NZ_FQZE01000021.1"/>
</dbReference>
<proteinExistence type="predicted"/>
<reference evidence="2 3" key="1">
    <citation type="submission" date="2016-11" db="EMBL/GenBank/DDBJ databases">
        <authorList>
            <person name="Jaros S."/>
            <person name="Januszkiewicz K."/>
            <person name="Wedrychowicz H."/>
        </authorList>
    </citation>
    <scope>NUCLEOTIDE SEQUENCE [LARGE SCALE GENOMIC DNA]</scope>
    <source>
        <strain evidence="2 3">DSM 27063</strain>
    </source>
</reference>
<evidence type="ECO:0000313" key="3">
    <source>
        <dbReference type="Proteomes" id="UP000184050"/>
    </source>
</evidence>
<dbReference type="EMBL" id="FQZE01000021">
    <property type="protein sequence ID" value="SHJ49538.1"/>
    <property type="molecule type" value="Genomic_DNA"/>
</dbReference>
<name>A0A1M6JS69_9BACT</name>
<evidence type="ECO:0000313" key="2">
    <source>
        <dbReference type="EMBL" id="SHJ49538.1"/>
    </source>
</evidence>
<dbReference type="Proteomes" id="UP000184050">
    <property type="component" value="Unassembled WGS sequence"/>
</dbReference>
<organism evidence="2 3">
    <name type="scientific">Tangfeifania diversioriginum</name>
    <dbReference type="NCBI Taxonomy" id="1168035"/>
    <lineage>
        <taxon>Bacteria</taxon>
        <taxon>Pseudomonadati</taxon>
        <taxon>Bacteroidota</taxon>
        <taxon>Bacteroidia</taxon>
        <taxon>Marinilabiliales</taxon>
        <taxon>Prolixibacteraceae</taxon>
        <taxon>Tangfeifania</taxon>
    </lineage>
</organism>
<dbReference type="STRING" id="1168035.SAMN05444280_12110"/>
<sequence>MNLKTAYLFLGVLLLMLANPARAQKSTFNWDALNENSNRLEGKLTGSLYYISPLADRTHFLQDKWENGTILFEDGDRFENQHLRYLSFQDELVAYNPNLKQLFVVDKEKVNSFTIENEQNKQQFVKLFFDAFVGAGDRYFEVKYEGTRWLLAFHSVLEEKTSIYRDRYGKLKDTKFKPKVTYYMYFPEEKRFQRVQDKRRSFIKLFPDQKREVRRLFRRNTLWRFNEKEMIRAFQLLDEAGFFE</sequence>
<keyword evidence="3" id="KW-1185">Reference proteome</keyword>
<feature type="chain" id="PRO_5012115960" evidence="1">
    <location>
        <begin position="24"/>
        <end position="244"/>
    </location>
</feature>
<dbReference type="AlphaFoldDB" id="A0A1M6JS69"/>
<protein>
    <submittedName>
        <fullName evidence="2">Uncharacterized protein</fullName>
    </submittedName>
</protein>
<accession>A0A1M6JS69</accession>
<feature type="signal peptide" evidence="1">
    <location>
        <begin position="1"/>
        <end position="23"/>
    </location>
</feature>
<evidence type="ECO:0000256" key="1">
    <source>
        <dbReference type="SAM" id="SignalP"/>
    </source>
</evidence>
<keyword evidence="1" id="KW-0732">Signal</keyword>